<dbReference type="InterPro" id="IPR004046">
    <property type="entry name" value="GST_C"/>
</dbReference>
<dbReference type="InterPro" id="IPR010987">
    <property type="entry name" value="Glutathione-S-Trfase_C-like"/>
</dbReference>
<dbReference type="KEGG" id="hai:109391297"/>
<evidence type="ECO:0000313" key="7">
    <source>
        <dbReference type="RefSeq" id="XP_019514270.1"/>
    </source>
</evidence>
<dbReference type="PROSITE" id="PS50405">
    <property type="entry name" value="GST_CTER"/>
    <property type="match status" value="1"/>
</dbReference>
<evidence type="ECO:0000256" key="1">
    <source>
        <dbReference type="ARBA" id="ARBA00011055"/>
    </source>
</evidence>
<organism evidence="6 7">
    <name type="scientific">Hipposideros armiger</name>
    <name type="common">Great Himalayan leaf-nosed bat</name>
    <dbReference type="NCBI Taxonomy" id="186990"/>
    <lineage>
        <taxon>Eukaryota</taxon>
        <taxon>Metazoa</taxon>
        <taxon>Chordata</taxon>
        <taxon>Craniata</taxon>
        <taxon>Vertebrata</taxon>
        <taxon>Euteleostomi</taxon>
        <taxon>Mammalia</taxon>
        <taxon>Eutheria</taxon>
        <taxon>Laurasiatheria</taxon>
        <taxon>Chiroptera</taxon>
        <taxon>Yinpterochiroptera</taxon>
        <taxon>Rhinolophoidea</taxon>
        <taxon>Hipposideridae</taxon>
        <taxon>Hipposideros</taxon>
    </lineage>
</organism>
<evidence type="ECO:0000259" key="4">
    <source>
        <dbReference type="PROSITE" id="PS50404"/>
    </source>
</evidence>
<dbReference type="PROSITE" id="PS50404">
    <property type="entry name" value="GST_NTER"/>
    <property type="match status" value="1"/>
</dbReference>
<dbReference type="SUPFAM" id="SSF47616">
    <property type="entry name" value="GST C-terminal domain-like"/>
    <property type="match status" value="1"/>
</dbReference>
<dbReference type="Gene3D" id="1.20.1050.130">
    <property type="match status" value="1"/>
</dbReference>
<evidence type="ECO:0000259" key="5">
    <source>
        <dbReference type="PROSITE" id="PS50405"/>
    </source>
</evidence>
<dbReference type="AlphaFoldDB" id="A0A8B7SQE6"/>
<dbReference type="InterPro" id="IPR003080">
    <property type="entry name" value="GST_alpha"/>
</dbReference>
<dbReference type="GO" id="GO:0006749">
    <property type="term" value="P:glutathione metabolic process"/>
    <property type="evidence" value="ECO:0007669"/>
    <property type="project" value="TreeGrafter"/>
</dbReference>
<sequence>MDGMRLTQTKAILSYLAAKYNLYGRDLNETARINMYTDGTQDLMMIIIQAVFKPPREKEESFALAVTKAKTCYFPVFEKILKQHGGDFLVGNKFSWADIQLLEAILMVEEIDASVLSDFPLLKVVCYLPHKAQDKMNRNKD</sequence>
<accession>A0A8B7SQE6</accession>
<reference evidence="7" key="1">
    <citation type="submission" date="2025-08" db="UniProtKB">
        <authorList>
            <consortium name="RefSeq"/>
        </authorList>
    </citation>
    <scope>IDENTIFICATION</scope>
    <source>
        <tissue evidence="7">Muscle</tissue>
    </source>
</reference>
<gene>
    <name evidence="7" type="primary">LOC109391297</name>
</gene>
<keyword evidence="6" id="KW-1185">Reference proteome</keyword>
<dbReference type="Pfam" id="PF00043">
    <property type="entry name" value="GST_C"/>
    <property type="match status" value="1"/>
</dbReference>
<dbReference type="InterPro" id="IPR040079">
    <property type="entry name" value="Glutathione_S-Trfase"/>
</dbReference>
<protein>
    <recommendedName>
        <fullName evidence="2">glutathione transferase</fullName>
        <ecNumber evidence="2">2.5.1.18</ecNumber>
    </recommendedName>
</protein>
<feature type="domain" description="GST N-terminal" evidence="4">
    <location>
        <begin position="1"/>
        <end position="24"/>
    </location>
</feature>
<dbReference type="GO" id="GO:0006805">
    <property type="term" value="P:xenobiotic metabolic process"/>
    <property type="evidence" value="ECO:0007669"/>
    <property type="project" value="TreeGrafter"/>
</dbReference>
<dbReference type="PANTHER" id="PTHR11571:SF101">
    <property type="entry name" value="GLUTATHIONE S-TRANSFERASE A4"/>
    <property type="match status" value="1"/>
</dbReference>
<dbReference type="PANTHER" id="PTHR11571">
    <property type="entry name" value="GLUTATHIONE S-TRANSFERASE"/>
    <property type="match status" value="1"/>
</dbReference>
<keyword evidence="3" id="KW-0808">Transferase</keyword>
<dbReference type="GeneID" id="109391297"/>
<dbReference type="InterPro" id="IPR036282">
    <property type="entry name" value="Glutathione-S-Trfase_C_sf"/>
</dbReference>
<dbReference type="InterPro" id="IPR004045">
    <property type="entry name" value="Glutathione_S-Trfase_N"/>
</dbReference>
<dbReference type="GO" id="GO:0004364">
    <property type="term" value="F:glutathione transferase activity"/>
    <property type="evidence" value="ECO:0007669"/>
    <property type="project" value="UniProtKB-EC"/>
</dbReference>
<dbReference type="SFLD" id="SFLDS00019">
    <property type="entry name" value="Glutathione_Transferase_(cytos"/>
    <property type="match status" value="1"/>
</dbReference>
<dbReference type="PRINTS" id="PR01266">
    <property type="entry name" value="GSTRNSFRASEA"/>
</dbReference>
<dbReference type="Proteomes" id="UP000694851">
    <property type="component" value="Unplaced"/>
</dbReference>
<dbReference type="FunFam" id="1.20.1050.10:FF:000005">
    <property type="entry name" value="Glutathione S-transferase A1"/>
    <property type="match status" value="1"/>
</dbReference>
<dbReference type="RefSeq" id="XP_019514270.1">
    <property type="nucleotide sequence ID" value="XM_019658725.1"/>
</dbReference>
<dbReference type="InterPro" id="IPR050213">
    <property type="entry name" value="GST_superfamily"/>
</dbReference>
<feature type="domain" description="GST C-terminal" evidence="5">
    <location>
        <begin position="26"/>
        <end position="141"/>
    </location>
</feature>
<dbReference type="OrthoDB" id="414243at2759"/>
<name>A0A8B7SQE6_HIPAR</name>
<evidence type="ECO:0000313" key="6">
    <source>
        <dbReference type="Proteomes" id="UP000694851"/>
    </source>
</evidence>
<evidence type="ECO:0000256" key="2">
    <source>
        <dbReference type="ARBA" id="ARBA00012452"/>
    </source>
</evidence>
<dbReference type="EC" id="2.5.1.18" evidence="2"/>
<comment type="similarity">
    <text evidence="1">Belongs to the GST superfamily. Alpha family.</text>
</comment>
<evidence type="ECO:0000256" key="3">
    <source>
        <dbReference type="ARBA" id="ARBA00022679"/>
    </source>
</evidence>
<proteinExistence type="inferred from homology"/>